<gene>
    <name evidence="2" type="ORF">LKD48_00490</name>
</gene>
<dbReference type="Pfam" id="PF07470">
    <property type="entry name" value="Glyco_hydro_88"/>
    <property type="match status" value="1"/>
</dbReference>
<name>A0AAE3E2E9_9FIRM</name>
<evidence type="ECO:0000313" key="2">
    <source>
        <dbReference type="EMBL" id="MCC2220127.1"/>
    </source>
</evidence>
<dbReference type="PANTHER" id="PTHR33886">
    <property type="entry name" value="UNSATURATED RHAMNOGALACTURONAN HYDROLASE (EUROFUNG)"/>
    <property type="match status" value="1"/>
</dbReference>
<proteinExistence type="predicted"/>
<dbReference type="Proteomes" id="UP001198200">
    <property type="component" value="Unassembled WGS sequence"/>
</dbReference>
<protein>
    <submittedName>
        <fullName evidence="2">Glycoside hydrolase family 88 protein</fullName>
    </submittedName>
</protein>
<dbReference type="RefSeq" id="WP_308730821.1">
    <property type="nucleotide sequence ID" value="NZ_JAJEQN010000001.1"/>
</dbReference>
<dbReference type="GO" id="GO:0005975">
    <property type="term" value="P:carbohydrate metabolic process"/>
    <property type="evidence" value="ECO:0007669"/>
    <property type="project" value="InterPro"/>
</dbReference>
<dbReference type="InterPro" id="IPR008928">
    <property type="entry name" value="6-hairpin_glycosidase_sf"/>
</dbReference>
<organism evidence="2 3">
    <name type="scientific">Anthropogastromicrobium aceti</name>
    <dbReference type="NCBI Taxonomy" id="2981768"/>
    <lineage>
        <taxon>Bacteria</taxon>
        <taxon>Bacillati</taxon>
        <taxon>Bacillota</taxon>
        <taxon>Clostridia</taxon>
        <taxon>Lachnospirales</taxon>
        <taxon>Lachnospiraceae</taxon>
        <taxon>Anthropogastromicrobium</taxon>
    </lineage>
</organism>
<keyword evidence="3" id="KW-1185">Reference proteome</keyword>
<keyword evidence="1 2" id="KW-0378">Hydrolase</keyword>
<evidence type="ECO:0000256" key="1">
    <source>
        <dbReference type="ARBA" id="ARBA00022801"/>
    </source>
</evidence>
<dbReference type="AlphaFoldDB" id="A0AAE3E2E9"/>
<reference evidence="2 3" key="1">
    <citation type="submission" date="2021-10" db="EMBL/GenBank/DDBJ databases">
        <title>Anaerobic single-cell dispensing facilitates the cultivation of human gut bacteria.</title>
        <authorList>
            <person name="Afrizal A."/>
        </authorList>
    </citation>
    <scope>NUCLEOTIDE SEQUENCE [LARGE SCALE GENOMIC DNA]</scope>
    <source>
        <strain evidence="2 3">CLA-AA-H224</strain>
    </source>
</reference>
<dbReference type="InterPro" id="IPR010905">
    <property type="entry name" value="Glyco_hydro_88"/>
</dbReference>
<sequence>MSNLTADIQASILKAKNYVDALTINSSCNIPKEVVSDEHKFFSWDNEKRTPSVKPYLFDWSYYNGVVMEGLYDTYEALPDEGAEYKNYVLEYLNAMLVTDENGVHHLNRSLAGYVDHHGADCYKTAALVMKAFDENPAYAEVMAELYRDLTDPKHVNSKGDVIVEKYTEEALGENYWHCWAGGQPPKYKVWLDGIYMLQPFLAHYAAKIGDTKQLTIINERLNWVADVMLAPNGMYYHACNSREDVCAYHWTRAMGWYAMAMVDVMEVLPECYLEERKAALKLFADGMLKYQDESGLWANLADQPVTETNRLEVSGTAMMIYMLLKGVRKGWLNESYREPAIKAFNAIVNTKLHDNVLEDIYLKASANNTNNYEIPEYYLPDEGKGSGPFIMAYSEMLYL</sequence>
<dbReference type="EMBL" id="JAJEQN010000001">
    <property type="protein sequence ID" value="MCC2220127.1"/>
    <property type="molecule type" value="Genomic_DNA"/>
</dbReference>
<comment type="caution">
    <text evidence="2">The sequence shown here is derived from an EMBL/GenBank/DDBJ whole genome shotgun (WGS) entry which is preliminary data.</text>
</comment>
<dbReference type="Gene3D" id="1.50.10.10">
    <property type="match status" value="1"/>
</dbReference>
<dbReference type="InterPro" id="IPR012341">
    <property type="entry name" value="6hp_glycosidase-like_sf"/>
</dbReference>
<dbReference type="SUPFAM" id="SSF48208">
    <property type="entry name" value="Six-hairpin glycosidases"/>
    <property type="match status" value="1"/>
</dbReference>
<dbReference type="GO" id="GO:0016787">
    <property type="term" value="F:hydrolase activity"/>
    <property type="evidence" value="ECO:0007669"/>
    <property type="project" value="UniProtKB-KW"/>
</dbReference>
<dbReference type="InterPro" id="IPR052043">
    <property type="entry name" value="PolySaccharide_Degr_Enz"/>
</dbReference>
<accession>A0AAE3E2E9</accession>
<evidence type="ECO:0000313" key="3">
    <source>
        <dbReference type="Proteomes" id="UP001198200"/>
    </source>
</evidence>
<dbReference type="PANTHER" id="PTHR33886:SF8">
    <property type="entry name" value="UNSATURATED RHAMNOGALACTURONAN HYDROLASE (EUROFUNG)"/>
    <property type="match status" value="1"/>
</dbReference>